<dbReference type="EMBL" id="MNBE01000688">
    <property type="protein sequence ID" value="OKO97652.1"/>
    <property type="molecule type" value="Genomic_DNA"/>
</dbReference>
<gene>
    <name evidence="3" type="ORF">PENSUB_9943</name>
</gene>
<comment type="caution">
    <text evidence="3">The sequence shown here is derived from an EMBL/GenBank/DDBJ whole genome shotgun (WGS) entry which is preliminary data.</text>
</comment>
<sequence>MLPMRAPKAAIYKQCAQLRGWGHSGPGRRNNGGITGAKGNQCPHRTEFKWHTEASTSRPHTVIDVRDKAQFAICSLENSIKISISTIPASTATGQTPSWIPSELATRNYDNPVYVICHLGYDSQVALKKLKELGLNRNGQSFLGDIQGGLRSWREQVDPEWPDY</sequence>
<dbReference type="PROSITE" id="PS50206">
    <property type="entry name" value="RHODANESE_3"/>
    <property type="match status" value="1"/>
</dbReference>
<protein>
    <submittedName>
        <fullName evidence="3">Adenylyltransferase and sulfurtransferase uba4</fullName>
    </submittedName>
</protein>
<dbReference type="InterPro" id="IPR001763">
    <property type="entry name" value="Rhodanese-like_dom"/>
</dbReference>
<dbReference type="STRING" id="1316194.A0A1Q5TBP5"/>
<dbReference type="SUPFAM" id="SSF52821">
    <property type="entry name" value="Rhodanese/Cell cycle control phosphatase"/>
    <property type="match status" value="1"/>
</dbReference>
<keyword evidence="3" id="KW-0808">Transferase</keyword>
<evidence type="ECO:0000259" key="2">
    <source>
        <dbReference type="PROSITE" id="PS50206"/>
    </source>
</evidence>
<keyword evidence="3" id="KW-0548">Nucleotidyltransferase</keyword>
<feature type="domain" description="Rhodanese" evidence="2">
    <location>
        <begin position="56"/>
        <end position="162"/>
    </location>
</feature>
<name>A0A1Q5TBP5_9EURO</name>
<dbReference type="AlphaFoldDB" id="A0A1Q5TBP5"/>
<dbReference type="Proteomes" id="UP000186955">
    <property type="component" value="Unassembled WGS sequence"/>
</dbReference>
<accession>A0A1Q5TBP5</accession>
<reference evidence="3 4" key="1">
    <citation type="submission" date="2016-10" db="EMBL/GenBank/DDBJ databases">
        <title>Genome sequence of the ascomycete fungus Penicillium subrubescens.</title>
        <authorList>
            <person name="De Vries R.P."/>
            <person name="Peng M."/>
            <person name="Dilokpimol A."/>
            <person name="Hilden K."/>
            <person name="Makela M.R."/>
            <person name="Grigoriev I."/>
            <person name="Riley R."/>
            <person name="Granchi Z."/>
        </authorList>
    </citation>
    <scope>NUCLEOTIDE SEQUENCE [LARGE SCALE GENOMIC DNA]</scope>
    <source>
        <strain evidence="3 4">CBS 132785</strain>
    </source>
</reference>
<organism evidence="3 4">
    <name type="scientific">Penicillium subrubescens</name>
    <dbReference type="NCBI Taxonomy" id="1316194"/>
    <lineage>
        <taxon>Eukaryota</taxon>
        <taxon>Fungi</taxon>
        <taxon>Dikarya</taxon>
        <taxon>Ascomycota</taxon>
        <taxon>Pezizomycotina</taxon>
        <taxon>Eurotiomycetes</taxon>
        <taxon>Eurotiomycetidae</taxon>
        <taxon>Eurotiales</taxon>
        <taxon>Aspergillaceae</taxon>
        <taxon>Penicillium</taxon>
    </lineage>
</organism>
<proteinExistence type="predicted"/>
<evidence type="ECO:0000256" key="1">
    <source>
        <dbReference type="SAM" id="MobiDB-lite"/>
    </source>
</evidence>
<keyword evidence="4" id="KW-1185">Reference proteome</keyword>
<dbReference type="InterPro" id="IPR036873">
    <property type="entry name" value="Rhodanese-like_dom_sf"/>
</dbReference>
<evidence type="ECO:0000313" key="4">
    <source>
        <dbReference type="Proteomes" id="UP000186955"/>
    </source>
</evidence>
<evidence type="ECO:0000313" key="3">
    <source>
        <dbReference type="EMBL" id="OKO97652.1"/>
    </source>
</evidence>
<dbReference type="Gene3D" id="3.40.250.10">
    <property type="entry name" value="Rhodanese-like domain"/>
    <property type="match status" value="1"/>
</dbReference>
<dbReference type="Pfam" id="PF00581">
    <property type="entry name" value="Rhodanese"/>
    <property type="match status" value="1"/>
</dbReference>
<feature type="region of interest" description="Disordered" evidence="1">
    <location>
        <begin position="22"/>
        <end position="41"/>
    </location>
</feature>
<dbReference type="GO" id="GO:0016779">
    <property type="term" value="F:nucleotidyltransferase activity"/>
    <property type="evidence" value="ECO:0007669"/>
    <property type="project" value="UniProtKB-KW"/>
</dbReference>
<dbReference type="SMART" id="SM00450">
    <property type="entry name" value="RHOD"/>
    <property type="match status" value="1"/>
</dbReference>